<dbReference type="InterPro" id="IPR004027">
    <property type="entry name" value="SEC_C_motif"/>
</dbReference>
<accession>A0ABZ2N576</accession>
<name>A0ABZ2N576_9BACI</name>
<dbReference type="Gene3D" id="3.10.450.50">
    <property type="match status" value="1"/>
</dbReference>
<dbReference type="Proteomes" id="UP001387364">
    <property type="component" value="Chromosome"/>
</dbReference>
<evidence type="ECO:0000313" key="2">
    <source>
        <dbReference type="Proteomes" id="UP001387364"/>
    </source>
</evidence>
<protein>
    <submittedName>
        <fullName evidence="1">SEC-C metal-binding domain-containing protein</fullName>
    </submittedName>
</protein>
<dbReference type="SUPFAM" id="SSF103642">
    <property type="entry name" value="Sec-C motif"/>
    <property type="match status" value="1"/>
</dbReference>
<sequence length="349" mass="40615">MSVGRNEPCPCGSGKKYKKCCGKVEGLAIHGVMLEELENLQRELIDYAMANYSHTMKKEFQTLLHKYEVLRKDPQVFLVAFEIWFILNYPVKDGRTVLEKFVARRLNTIERERTKQVFKTWPQTKFIAGQLGMIRDHVYEVQDILSGEKVAIRARQKVDLDEVFIIGALLPFEQEYTFFMIDFHFEKEMAPRMEKWLLSQGEQVEEREAFVSDNFLFVLDGLFTIYNEMQQPQESQEPFDYSELKWEKEAQAKTADALREFLQEEGIEELHQQTAVLLWNLYCQKENPTIRKPEIYVGALVSLLQSYNIVKANDSNAALAKRLGTTAASLSKRAKEMEVVLQERLADTQ</sequence>
<proteinExistence type="predicted"/>
<keyword evidence="2" id="KW-1185">Reference proteome</keyword>
<dbReference type="Pfam" id="PF02810">
    <property type="entry name" value="SEC-C"/>
    <property type="match status" value="1"/>
</dbReference>
<dbReference type="EMBL" id="CP147404">
    <property type="protein sequence ID" value="WXB92734.1"/>
    <property type="molecule type" value="Genomic_DNA"/>
</dbReference>
<evidence type="ECO:0000313" key="1">
    <source>
        <dbReference type="EMBL" id="WXB92734.1"/>
    </source>
</evidence>
<gene>
    <name evidence="1" type="ORF">WDJ61_16140</name>
</gene>
<dbReference type="RefSeq" id="WP_338751534.1">
    <property type="nucleotide sequence ID" value="NZ_CP147404.1"/>
</dbReference>
<reference evidence="1 2" key="1">
    <citation type="submission" date="2024-02" db="EMBL/GenBank/DDBJ databases">
        <title>Seven novel Bacillus-like species.</title>
        <authorList>
            <person name="Liu G."/>
        </authorList>
    </citation>
    <scope>NUCLEOTIDE SEQUENCE [LARGE SCALE GENOMIC DNA]</scope>
    <source>
        <strain evidence="1 2">FJAT-52991</strain>
    </source>
</reference>
<organism evidence="1 2">
    <name type="scientific">Bacillus kandeliae</name>
    <dbReference type="NCBI Taxonomy" id="3129297"/>
    <lineage>
        <taxon>Bacteria</taxon>
        <taxon>Bacillati</taxon>
        <taxon>Bacillota</taxon>
        <taxon>Bacilli</taxon>
        <taxon>Bacillales</taxon>
        <taxon>Bacillaceae</taxon>
        <taxon>Bacillus</taxon>
    </lineage>
</organism>